<feature type="domain" description="USP" evidence="8">
    <location>
        <begin position="20"/>
        <end position="332"/>
    </location>
</feature>
<dbReference type="PANTHER" id="PTHR24006">
    <property type="entry name" value="UBIQUITIN CARBOXYL-TERMINAL HYDROLASE"/>
    <property type="match status" value="1"/>
</dbReference>
<comment type="similarity">
    <text evidence="2 7">Belongs to the peptidase C19 family.</text>
</comment>
<dbReference type="InterPro" id="IPR018200">
    <property type="entry name" value="USP_CS"/>
</dbReference>
<evidence type="ECO:0000313" key="10">
    <source>
        <dbReference type="Proteomes" id="UP000192257"/>
    </source>
</evidence>
<evidence type="ECO:0000256" key="1">
    <source>
        <dbReference type="ARBA" id="ARBA00000707"/>
    </source>
</evidence>
<evidence type="ECO:0000256" key="3">
    <source>
        <dbReference type="ARBA" id="ARBA00022670"/>
    </source>
</evidence>
<dbReference type="PROSITE" id="PS00973">
    <property type="entry name" value="USP_2"/>
    <property type="match status" value="1"/>
</dbReference>
<dbReference type="EMBL" id="NBCO01000001">
    <property type="protein sequence ID" value="ORC93816.1"/>
    <property type="molecule type" value="Genomic_DNA"/>
</dbReference>
<gene>
    <name evidence="9" type="ORF">TM35_000016930</name>
</gene>
<dbReference type="Gene3D" id="3.90.70.10">
    <property type="entry name" value="Cysteine proteinases"/>
    <property type="match status" value="1"/>
</dbReference>
<dbReference type="STRING" id="67003.A0A1X0PA66"/>
<keyword evidence="10" id="KW-1185">Reference proteome</keyword>
<comment type="catalytic activity">
    <reaction evidence="1 7">
        <text>Thiol-dependent hydrolysis of ester, thioester, amide, peptide and isopeptide bonds formed by the C-terminal Gly of ubiquitin (a 76-residue protein attached to proteins as an intracellular targeting signal).</text>
        <dbReference type="EC" id="3.4.19.12"/>
    </reaction>
</comment>
<evidence type="ECO:0000313" key="9">
    <source>
        <dbReference type="EMBL" id="ORC93816.1"/>
    </source>
</evidence>
<dbReference type="AlphaFoldDB" id="A0A1X0PA66"/>
<comment type="caution">
    <text evidence="9">The sequence shown here is derived from an EMBL/GenBank/DDBJ whole genome shotgun (WGS) entry which is preliminary data.</text>
</comment>
<name>A0A1X0PA66_9TRYP</name>
<evidence type="ECO:0000256" key="7">
    <source>
        <dbReference type="RuleBase" id="RU366025"/>
    </source>
</evidence>
<keyword evidence="5 7" id="KW-0378">Hydrolase</keyword>
<dbReference type="GO" id="GO:0006508">
    <property type="term" value="P:proteolysis"/>
    <property type="evidence" value="ECO:0007669"/>
    <property type="project" value="UniProtKB-KW"/>
</dbReference>
<dbReference type="RefSeq" id="XP_028887882.1">
    <property type="nucleotide sequence ID" value="XM_029021374.1"/>
</dbReference>
<dbReference type="GO" id="GO:0016579">
    <property type="term" value="P:protein deubiquitination"/>
    <property type="evidence" value="ECO:0007669"/>
    <property type="project" value="InterPro"/>
</dbReference>
<dbReference type="VEuPathDB" id="TriTrypDB:TM35_000016930"/>
<evidence type="ECO:0000256" key="5">
    <source>
        <dbReference type="ARBA" id="ARBA00022801"/>
    </source>
</evidence>
<dbReference type="GO" id="GO:0005634">
    <property type="term" value="C:nucleus"/>
    <property type="evidence" value="ECO:0007669"/>
    <property type="project" value="TreeGrafter"/>
</dbReference>
<dbReference type="GO" id="GO:0005829">
    <property type="term" value="C:cytosol"/>
    <property type="evidence" value="ECO:0007669"/>
    <property type="project" value="TreeGrafter"/>
</dbReference>
<evidence type="ECO:0000256" key="6">
    <source>
        <dbReference type="ARBA" id="ARBA00022807"/>
    </source>
</evidence>
<dbReference type="InterPro" id="IPR038765">
    <property type="entry name" value="Papain-like_cys_pep_sf"/>
</dbReference>
<dbReference type="PANTHER" id="PTHR24006:SF888">
    <property type="entry name" value="UBIQUITIN CARBOXYL-TERMINAL HYDROLASE 30"/>
    <property type="match status" value="1"/>
</dbReference>
<reference evidence="9 10" key="1">
    <citation type="submission" date="2017-03" db="EMBL/GenBank/DDBJ databases">
        <title>An alternative strategy for trypanosome survival in the mammalian bloodstream revealed through genome and transcriptome analysis of the ubiquitous bovine parasite Trypanosoma (Megatrypanum) theileri.</title>
        <authorList>
            <person name="Kelly S."/>
            <person name="Ivens A."/>
            <person name="Mott A."/>
            <person name="O'Neill E."/>
            <person name="Emms D."/>
            <person name="Macleod O."/>
            <person name="Voorheis P."/>
            <person name="Matthews J."/>
            <person name="Matthews K."/>
            <person name="Carrington M."/>
        </authorList>
    </citation>
    <scope>NUCLEOTIDE SEQUENCE [LARGE SCALE GENOMIC DNA]</scope>
    <source>
        <strain evidence="9">Edinburgh</strain>
    </source>
</reference>
<dbReference type="PROSITE" id="PS00972">
    <property type="entry name" value="USP_1"/>
    <property type="match status" value="1"/>
</dbReference>
<dbReference type="Pfam" id="PF00443">
    <property type="entry name" value="UCH"/>
    <property type="match status" value="1"/>
</dbReference>
<keyword evidence="3 7" id="KW-0645">Protease</keyword>
<dbReference type="OrthoDB" id="289038at2759"/>
<dbReference type="GO" id="GO:0004843">
    <property type="term" value="F:cysteine-type deubiquitinase activity"/>
    <property type="evidence" value="ECO:0007669"/>
    <property type="project" value="UniProtKB-UniRule"/>
</dbReference>
<dbReference type="InterPro" id="IPR050164">
    <property type="entry name" value="Peptidase_C19"/>
</dbReference>
<dbReference type="InterPro" id="IPR001394">
    <property type="entry name" value="Peptidase_C19_UCH"/>
</dbReference>
<dbReference type="PROSITE" id="PS50235">
    <property type="entry name" value="USP_3"/>
    <property type="match status" value="1"/>
</dbReference>
<dbReference type="SUPFAM" id="SSF54001">
    <property type="entry name" value="Cysteine proteinases"/>
    <property type="match status" value="1"/>
</dbReference>
<keyword evidence="4 7" id="KW-0833">Ubl conjugation pathway</keyword>
<sequence>MLRNTYCFSYEEREKPPPYSGLVNQGSTCYLNAVIQVLYHLPAFRYSIYSIEEPEKHSITLALRNIFSQLNCSYSFISTKDLTDAFGWEDKEAYIQQDVHEMMQKLFQILERVCKNTPQENFIRDLFYGEITYITRTVDGVDHTTYHKEGFYDIELSVKDKNSIYDSLDQWIQPERMENVSLEIEKGKPSSVHVVERKQFFSRLPPVLLVHPNRVCFSTETCEVLMLENKWTFSNSLNLESYIFSEGGDNVKDVKNLGTKYELRSVIIHQGGAHSGHYLSYVHIGEEWICFNDNSVSRVNEKIVMQAAYGGKRGYLSGFSNERASLLMYVNKKKSDEILKEKPIPKHLKDVAENINELNKRKWDEAYTKKEYYYLKDGERLIHVLDGYANRGLKSSLFSSLCTSSIQDLYNTIAAEINQTADKFRIWVYPEIPIMKSGCGILKDITSIKFFFFVESLPKPKEEIEALSKDYFFAPVRLVYEDTLRFYGIVHSREELKELMMENKEKMKCFMCTFPPTVYEVSVDEVLIGSNLILCPESVSNKSLLYILQRLLYNEVHLFLLENKNANSWKPFGSFQLDNNTSYEDLQKEAFRLLSLAGLHLPPSPEYIGFHSQISSDSAVPSLSIAPPISDNGCTSTLGSILAHQNEMGCLYVQILPLPLSLLDVLRVVIFNVGGGFRPLVFIEKKNYTLGELFRITLDQYGSYLSPELVQRITRSLQENIPALRLLSYEEMLHLNVQVNNEERIPLTPGYYIIDVLVEVKEGFSLIDVLFCSRRKKEDYFGFPTNIPISNTYEETGEEIARRVADKIKATEEVADITLWIVAIREQKGFYHTIGSKDSLKSVIKRISSEVECFVIDRPRSFSLDGVENSHQKSEQSIVIRETS</sequence>
<dbReference type="GeneID" id="39981154"/>
<dbReference type="InterPro" id="IPR028889">
    <property type="entry name" value="USP"/>
</dbReference>
<keyword evidence="6 7" id="KW-0788">Thiol protease</keyword>
<organism evidence="9 10">
    <name type="scientific">Trypanosoma theileri</name>
    <dbReference type="NCBI Taxonomy" id="67003"/>
    <lineage>
        <taxon>Eukaryota</taxon>
        <taxon>Discoba</taxon>
        <taxon>Euglenozoa</taxon>
        <taxon>Kinetoplastea</taxon>
        <taxon>Metakinetoplastina</taxon>
        <taxon>Trypanosomatida</taxon>
        <taxon>Trypanosomatidae</taxon>
        <taxon>Trypanosoma</taxon>
    </lineage>
</organism>
<protein>
    <recommendedName>
        <fullName evidence="7">Ubiquitin carboxyl-terminal hydrolase</fullName>
        <ecNumber evidence="7">3.4.19.12</ecNumber>
    </recommendedName>
</protein>
<dbReference type="EC" id="3.4.19.12" evidence="7"/>
<evidence type="ECO:0000256" key="2">
    <source>
        <dbReference type="ARBA" id="ARBA00009085"/>
    </source>
</evidence>
<evidence type="ECO:0000256" key="4">
    <source>
        <dbReference type="ARBA" id="ARBA00022786"/>
    </source>
</evidence>
<accession>A0A1X0PA66</accession>
<proteinExistence type="inferred from homology"/>
<dbReference type="Proteomes" id="UP000192257">
    <property type="component" value="Unassembled WGS sequence"/>
</dbReference>
<evidence type="ECO:0000259" key="8">
    <source>
        <dbReference type="PROSITE" id="PS50235"/>
    </source>
</evidence>